<accession>A0A7W8L784</accession>
<protein>
    <recommendedName>
        <fullName evidence="5">DUF4148 domain-containing protein</fullName>
    </recommendedName>
</protein>
<dbReference type="EMBL" id="JACHDE010000006">
    <property type="protein sequence ID" value="MBB5401727.1"/>
    <property type="molecule type" value="Genomic_DNA"/>
</dbReference>
<dbReference type="AlphaFoldDB" id="A0A7W8L784"/>
<evidence type="ECO:0000313" key="4">
    <source>
        <dbReference type="Proteomes" id="UP000592820"/>
    </source>
</evidence>
<name>A0A7W8L784_9BURK</name>
<dbReference type="RefSeq" id="WP_184226754.1">
    <property type="nucleotide sequence ID" value="NZ_JACHDE010000006.1"/>
</dbReference>
<feature type="signal peptide" evidence="2">
    <location>
        <begin position="1"/>
        <end position="22"/>
    </location>
</feature>
<comment type="caution">
    <text evidence="3">The sequence shown here is derived from an EMBL/GenBank/DDBJ whole genome shotgun (WGS) entry which is preliminary data.</text>
</comment>
<feature type="chain" id="PRO_5030847366" description="DUF4148 domain-containing protein" evidence="2">
    <location>
        <begin position="23"/>
        <end position="136"/>
    </location>
</feature>
<feature type="region of interest" description="Disordered" evidence="1">
    <location>
        <begin position="70"/>
        <end position="123"/>
    </location>
</feature>
<evidence type="ECO:0000256" key="2">
    <source>
        <dbReference type="SAM" id="SignalP"/>
    </source>
</evidence>
<reference evidence="3 4" key="1">
    <citation type="submission" date="2020-08" db="EMBL/GenBank/DDBJ databases">
        <title>Genomic Encyclopedia of Type Strains, Phase IV (KMG-V): Genome sequencing to study the core and pangenomes of soil and plant-associated prokaryotes.</title>
        <authorList>
            <person name="Whitman W."/>
        </authorList>
    </citation>
    <scope>NUCLEOTIDE SEQUENCE [LARGE SCALE GENOMIC DNA]</scope>
    <source>
        <strain evidence="3 4">JPY162</strain>
    </source>
</reference>
<sequence length="136" mass="13541">MKSLIQAVALAAAIAAPGVSFAQSEQPVTRAQVKAEILQLEQNGYNPANALDAQYPADIQAAEAKIAAQDSQQAAQSDVGGATTNATAQASQQAGSNDVGGTTVGTSASGSVPQVSKPSPSSCVGPASYCNLFFGN</sequence>
<evidence type="ECO:0008006" key="5">
    <source>
        <dbReference type="Google" id="ProtNLM"/>
    </source>
</evidence>
<evidence type="ECO:0000313" key="3">
    <source>
        <dbReference type="EMBL" id="MBB5401727.1"/>
    </source>
</evidence>
<gene>
    <name evidence="3" type="ORF">HDG41_003810</name>
</gene>
<dbReference type="Pfam" id="PF13663">
    <property type="entry name" value="DUF4148"/>
    <property type="match status" value="1"/>
</dbReference>
<dbReference type="InterPro" id="IPR025421">
    <property type="entry name" value="DUF4148"/>
</dbReference>
<evidence type="ECO:0000256" key="1">
    <source>
        <dbReference type="SAM" id="MobiDB-lite"/>
    </source>
</evidence>
<organism evidence="3 4">
    <name type="scientific">Paraburkholderia youngii</name>
    <dbReference type="NCBI Taxonomy" id="2782701"/>
    <lineage>
        <taxon>Bacteria</taxon>
        <taxon>Pseudomonadati</taxon>
        <taxon>Pseudomonadota</taxon>
        <taxon>Betaproteobacteria</taxon>
        <taxon>Burkholderiales</taxon>
        <taxon>Burkholderiaceae</taxon>
        <taxon>Paraburkholderia</taxon>
    </lineage>
</organism>
<dbReference type="Proteomes" id="UP000592820">
    <property type="component" value="Unassembled WGS sequence"/>
</dbReference>
<keyword evidence="2" id="KW-0732">Signal</keyword>
<proteinExistence type="predicted"/>